<feature type="domain" description="AAA" evidence="1">
    <location>
        <begin position="20"/>
        <end position="165"/>
    </location>
</feature>
<keyword evidence="3" id="KW-0547">Nucleotide-binding</keyword>
<dbReference type="EMBL" id="CP060636">
    <property type="protein sequence ID" value="QNM14114.1"/>
    <property type="molecule type" value="Genomic_DNA"/>
</dbReference>
<dbReference type="GO" id="GO:0005524">
    <property type="term" value="F:ATP binding"/>
    <property type="evidence" value="ECO:0007669"/>
    <property type="project" value="UniProtKB-KW"/>
</dbReference>
<gene>
    <name evidence="3" type="ORF">H9Q80_09335</name>
</gene>
<dbReference type="KEGG" id="ehn:H9Q80_09335"/>
<dbReference type="Pfam" id="PF13173">
    <property type="entry name" value="AAA_14"/>
    <property type="match status" value="1"/>
</dbReference>
<dbReference type="SUPFAM" id="SSF52540">
    <property type="entry name" value="P-loop containing nucleoside triphosphate hydrolases"/>
    <property type="match status" value="1"/>
</dbReference>
<dbReference type="InterPro" id="IPR041682">
    <property type="entry name" value="AAA_14"/>
</dbReference>
<dbReference type="Pfam" id="PF13635">
    <property type="entry name" value="DUF4143"/>
    <property type="match status" value="1"/>
</dbReference>
<evidence type="ECO:0000313" key="4">
    <source>
        <dbReference type="Proteomes" id="UP000515856"/>
    </source>
</evidence>
<name>A0A7G9GTI2_9FIRM</name>
<evidence type="ECO:0000259" key="2">
    <source>
        <dbReference type="Pfam" id="PF13635"/>
    </source>
</evidence>
<reference evidence="3 4" key="1">
    <citation type="submission" date="2020-08" db="EMBL/GenBank/DDBJ databases">
        <authorList>
            <person name="Liu C."/>
            <person name="Sun Q."/>
        </authorList>
    </citation>
    <scope>NUCLEOTIDE SEQUENCE [LARGE SCALE GENOMIC DNA]</scope>
    <source>
        <strain evidence="3 4">NSJ-61</strain>
    </source>
</reference>
<dbReference type="InterPro" id="IPR025420">
    <property type="entry name" value="DUF4143"/>
</dbReference>
<dbReference type="AlphaFoldDB" id="A0A7G9GTI2"/>
<evidence type="ECO:0000313" key="3">
    <source>
        <dbReference type="EMBL" id="QNM14114.1"/>
    </source>
</evidence>
<dbReference type="PANTHER" id="PTHR33295:SF18">
    <property type="entry name" value="AAA+ ATPASE DOMAIN-CONTAINING PROTEIN"/>
    <property type="match status" value="1"/>
</dbReference>
<keyword evidence="3" id="KW-0067">ATP-binding</keyword>
<protein>
    <submittedName>
        <fullName evidence="3">ATP-binding protein</fullName>
    </submittedName>
</protein>
<dbReference type="RefSeq" id="WP_117454830.1">
    <property type="nucleotide sequence ID" value="NZ_CP060636.1"/>
</dbReference>
<sequence length="432" mass="50927">MEIQRDKYLNKLISKKDNGYIKIITGIRRSGKSYLLFHIYYKYLKSIGVNENQIIKIALDELSNMQYRNPFELDKYIRSLCENQNEKYYIFIDEIQLVSAIQNPYVDDEEAKITFVDVLLGLMKIENLDIYVTGSNSKMLSSDILTQFKDRGDEVRVFPLSYQEFYNAFDKKEEAWMNYFTYGGMPRLLSFHTHEEKSKYLKELFSKTYISDVVERNQISNDIDVLDDLLNIVSSSVGSLTNPNKLSNTFRSVKHVSIGNHTISKYLDYFIDAFVLEKAIRYDVKGKKYIDTPLKYYFTDIGLRNARLNFRQTEENHIMENIIFNELVRREFDVDVGMVEAYTNDEQGKRKRQQLEIDFVASKNSKRYYIQSALTVGLEEKRQQEINSFLKVNDSFKKIVVVKDKMIPWYDDFGILYIGIEQFLLDQNSLDI</sequence>
<dbReference type="Proteomes" id="UP000515856">
    <property type="component" value="Chromosome"/>
</dbReference>
<keyword evidence="4" id="KW-1185">Reference proteome</keyword>
<dbReference type="PANTHER" id="PTHR33295">
    <property type="entry name" value="ATPASE"/>
    <property type="match status" value="1"/>
</dbReference>
<organism evidence="3 4">
    <name type="scientific">[Eubacterium] hominis</name>
    <dbReference type="NCBI Taxonomy" id="2764325"/>
    <lineage>
        <taxon>Bacteria</taxon>
        <taxon>Bacillati</taxon>
        <taxon>Bacillota</taxon>
        <taxon>Erysipelotrichia</taxon>
        <taxon>Erysipelotrichales</taxon>
        <taxon>Erysipelotrichaceae</taxon>
        <taxon>Amedibacillus</taxon>
    </lineage>
</organism>
<proteinExistence type="predicted"/>
<evidence type="ECO:0000259" key="1">
    <source>
        <dbReference type="Pfam" id="PF13173"/>
    </source>
</evidence>
<feature type="domain" description="DUF4143" evidence="2">
    <location>
        <begin position="212"/>
        <end position="370"/>
    </location>
</feature>
<dbReference type="InterPro" id="IPR027417">
    <property type="entry name" value="P-loop_NTPase"/>
</dbReference>
<accession>A0A7G9GTI2</accession>